<name>A0A370P5D1_ASPPH</name>
<protein>
    <submittedName>
        <fullName evidence="1">Uncharacterized protein</fullName>
    </submittedName>
</protein>
<dbReference type="AlphaFoldDB" id="A0A370P5D1"/>
<accession>A0A370P5D1</accession>
<reference evidence="1 2" key="1">
    <citation type="submission" date="2018-07" db="EMBL/GenBank/DDBJ databases">
        <title>Section-level genome sequencing of Aspergillus section Nigri to investigate inter- and intra-species variation.</title>
        <authorList>
            <consortium name="DOE Joint Genome Institute"/>
            <person name="Vesth T.C."/>
            <person name="Nybo J.L."/>
            <person name="Theobald S."/>
            <person name="Frisvad J.C."/>
            <person name="Larsen T.O."/>
            <person name="Nielsen K.F."/>
            <person name="Hoof J.B."/>
            <person name="Brandl J."/>
            <person name="Salamov A."/>
            <person name="Riley R."/>
            <person name="Gladden J.M."/>
            <person name="Phatale P."/>
            <person name="Nielsen M.T."/>
            <person name="Lyhne E.K."/>
            <person name="Kogle M.E."/>
            <person name="Strasser K."/>
            <person name="McDonnell E."/>
            <person name="Barry K."/>
            <person name="Clum A."/>
            <person name="Chen C."/>
            <person name="Nolan M."/>
            <person name="Sandor L."/>
            <person name="Kuo A."/>
            <person name="Lipzen A."/>
            <person name="Hainaut M."/>
            <person name="Drula E."/>
            <person name="Tsang A."/>
            <person name="Magnuson J.K."/>
            <person name="Henrissat B."/>
            <person name="Wiebenga A."/>
            <person name="Simmons B.A."/>
            <person name="Makela M.R."/>
            <person name="De vries R.P."/>
            <person name="Grigoriev I.V."/>
            <person name="Mortensen U.H."/>
            <person name="Baker S.E."/>
            <person name="Andersen M.R."/>
        </authorList>
    </citation>
    <scope>NUCLEOTIDE SEQUENCE [LARGE SCALE GENOMIC DNA]</scope>
    <source>
        <strain evidence="1 2">ATCC 13157</strain>
    </source>
</reference>
<proteinExistence type="predicted"/>
<gene>
    <name evidence="1" type="ORF">M752DRAFT_259520</name>
</gene>
<keyword evidence="2" id="KW-1185">Reference proteome</keyword>
<dbReference type="Proteomes" id="UP000254937">
    <property type="component" value="Unassembled WGS sequence"/>
</dbReference>
<evidence type="ECO:0000313" key="1">
    <source>
        <dbReference type="EMBL" id="RDK37044.1"/>
    </source>
</evidence>
<organism evidence="1 2">
    <name type="scientific">Aspergillus phoenicis ATCC 13157</name>
    <dbReference type="NCBI Taxonomy" id="1353007"/>
    <lineage>
        <taxon>Eukaryota</taxon>
        <taxon>Fungi</taxon>
        <taxon>Dikarya</taxon>
        <taxon>Ascomycota</taxon>
        <taxon>Pezizomycotina</taxon>
        <taxon>Eurotiomycetes</taxon>
        <taxon>Eurotiomycetidae</taxon>
        <taxon>Eurotiales</taxon>
        <taxon>Aspergillaceae</taxon>
        <taxon>Aspergillus</taxon>
    </lineage>
</organism>
<sequence length="284" mass="32234">MEEELSGLTRAVVRQQTADPLPNEGDRWSLTGCWNPTRVSRTREIGWEGRAEPWEVEVYPRSLHRTTDCTQLQFSHRLPRVSFFPVDPLYNMQRVANRVGFKPFCSLADRAQGRRLLEAQESFNSSHLRQRDGSHPTLHSTHSKRKSKFFIAALGVYNNPRQGQQRAGQACELRGSILPGLTGSMTVCRSPRHHRLFTDAASQPTFQRSPLCRIPYCGLARTRRSLIPHSGPWRVVRGAIGTSARGGSNNRRWLLLLVISIVRSRYFRRPAAMSPRLARRGGGI</sequence>
<evidence type="ECO:0000313" key="2">
    <source>
        <dbReference type="Proteomes" id="UP000254937"/>
    </source>
</evidence>
<dbReference type="EMBL" id="KZ851874">
    <property type="protein sequence ID" value="RDK37044.1"/>
    <property type="molecule type" value="Genomic_DNA"/>
</dbReference>